<evidence type="ECO:0000256" key="5">
    <source>
        <dbReference type="ARBA" id="ARBA00023054"/>
    </source>
</evidence>
<evidence type="ECO:0000256" key="10">
    <source>
        <dbReference type="SAM" id="MobiDB-lite"/>
    </source>
</evidence>
<feature type="region of interest" description="Disordered" evidence="10">
    <location>
        <begin position="779"/>
        <end position="834"/>
    </location>
</feature>
<dbReference type="GO" id="GO:0030424">
    <property type="term" value="C:axon"/>
    <property type="evidence" value="ECO:0007669"/>
    <property type="project" value="UniProtKB-SubCell"/>
</dbReference>
<dbReference type="AlphaFoldDB" id="A0A667YAD0"/>
<evidence type="ECO:0000256" key="8">
    <source>
        <dbReference type="ARBA" id="ARBA00034106"/>
    </source>
</evidence>
<evidence type="ECO:0000256" key="6">
    <source>
        <dbReference type="ARBA" id="ARBA00023212"/>
    </source>
</evidence>
<gene>
    <name evidence="12" type="primary">ERC1</name>
    <name evidence="12" type="synonym">erc1</name>
</gene>
<keyword evidence="6" id="KW-0206">Cytoskeleton</keyword>
<keyword evidence="4" id="KW-0770">Synapse</keyword>
<feature type="compositionally biased region" description="Low complexity" evidence="10">
    <location>
        <begin position="15"/>
        <end position="26"/>
    </location>
</feature>
<evidence type="ECO:0000313" key="13">
    <source>
        <dbReference type="Proteomes" id="UP000472263"/>
    </source>
</evidence>
<feature type="coiled-coil region" evidence="9">
    <location>
        <begin position="160"/>
        <end position="187"/>
    </location>
</feature>
<dbReference type="Proteomes" id="UP000472263">
    <property type="component" value="Chromosome 6"/>
</dbReference>
<feature type="compositionally biased region" description="Basic and acidic residues" evidence="10">
    <location>
        <begin position="952"/>
        <end position="968"/>
    </location>
</feature>
<dbReference type="PANTHER" id="PTHR18861:SF1">
    <property type="entry name" value="ELKS_RAB6-INTERACTING_CAST FAMILY MEMBER 1"/>
    <property type="match status" value="1"/>
</dbReference>
<evidence type="ECO:0000256" key="11">
    <source>
        <dbReference type="SAM" id="Phobius"/>
    </source>
</evidence>
<reference evidence="12" key="1">
    <citation type="submission" date="2019-06" db="EMBL/GenBank/DDBJ databases">
        <authorList>
            <consortium name="Wellcome Sanger Institute Data Sharing"/>
        </authorList>
    </citation>
    <scope>NUCLEOTIDE SEQUENCE [LARGE SCALE GENOMIC DNA]</scope>
</reference>
<proteinExistence type="predicted"/>
<keyword evidence="2" id="KW-0963">Cytoplasm</keyword>
<evidence type="ECO:0000313" key="12">
    <source>
        <dbReference type="Ensembl" id="ENSMMDP00005024552.1"/>
    </source>
</evidence>
<dbReference type="GO" id="GO:0098882">
    <property type="term" value="F:structural constituent of presynaptic active zone"/>
    <property type="evidence" value="ECO:0007669"/>
    <property type="project" value="TreeGrafter"/>
</dbReference>
<dbReference type="Pfam" id="PF10174">
    <property type="entry name" value="Cast"/>
    <property type="match status" value="1"/>
</dbReference>
<feature type="coiled-coil region" evidence="9">
    <location>
        <begin position="346"/>
        <end position="421"/>
    </location>
</feature>
<feature type="compositionally biased region" description="Gly residues" evidence="10">
    <location>
        <begin position="37"/>
        <end position="48"/>
    </location>
</feature>
<keyword evidence="11" id="KW-0472">Membrane</keyword>
<reference evidence="12" key="2">
    <citation type="submission" date="2025-08" db="UniProtKB">
        <authorList>
            <consortium name="Ensembl"/>
        </authorList>
    </citation>
    <scope>IDENTIFICATION</scope>
</reference>
<keyword evidence="11" id="KW-0812">Transmembrane</keyword>
<comment type="subcellular location">
    <subcellularLocation>
        <location evidence="1">Cytoplasm</location>
        <location evidence="1">Cytoskeleton</location>
    </subcellularLocation>
    <subcellularLocation>
        <location evidence="8">Presynapse</location>
    </subcellularLocation>
</comment>
<name>A0A667YAD0_9TELE</name>
<evidence type="ECO:0000256" key="1">
    <source>
        <dbReference type="ARBA" id="ARBA00004245"/>
    </source>
</evidence>
<dbReference type="GO" id="GO:0048167">
    <property type="term" value="P:regulation of synaptic plasticity"/>
    <property type="evidence" value="ECO:0007669"/>
    <property type="project" value="TreeGrafter"/>
</dbReference>
<dbReference type="GeneTree" id="ENSGT00650000093320"/>
<evidence type="ECO:0000256" key="9">
    <source>
        <dbReference type="SAM" id="Coils"/>
    </source>
</evidence>
<dbReference type="GO" id="GO:0048788">
    <property type="term" value="C:cytoskeleton of presynaptic active zone"/>
    <property type="evidence" value="ECO:0007669"/>
    <property type="project" value="TreeGrafter"/>
</dbReference>
<feature type="region of interest" description="Disordered" evidence="10">
    <location>
        <begin position="641"/>
        <end position="662"/>
    </location>
</feature>
<accession>A0A667YAD0</accession>
<dbReference type="GO" id="GO:0007274">
    <property type="term" value="P:neuromuscular synaptic transmission"/>
    <property type="evidence" value="ECO:0007669"/>
    <property type="project" value="TreeGrafter"/>
</dbReference>
<evidence type="ECO:0000256" key="7">
    <source>
        <dbReference type="ARBA" id="ARBA00023273"/>
    </source>
</evidence>
<reference evidence="12" key="3">
    <citation type="submission" date="2025-09" db="UniProtKB">
        <authorList>
            <consortium name="Ensembl"/>
        </authorList>
    </citation>
    <scope>IDENTIFICATION</scope>
</reference>
<evidence type="ECO:0000256" key="2">
    <source>
        <dbReference type="ARBA" id="ARBA00022490"/>
    </source>
</evidence>
<dbReference type="Ensembl" id="ENSMMDT00005025077.1">
    <property type="protein sequence ID" value="ENSMMDP00005024552.1"/>
    <property type="gene ID" value="ENSMMDG00005007236.1"/>
</dbReference>
<keyword evidence="11" id="KW-1133">Transmembrane helix</keyword>
<keyword evidence="7" id="KW-0966">Cell projection</keyword>
<feature type="region of interest" description="Disordered" evidence="10">
    <location>
        <begin position="256"/>
        <end position="282"/>
    </location>
</feature>
<keyword evidence="5 9" id="KW-0175">Coiled coil</keyword>
<feature type="transmembrane region" description="Helical" evidence="11">
    <location>
        <begin position="456"/>
        <end position="474"/>
    </location>
</feature>
<keyword evidence="13" id="KW-1185">Reference proteome</keyword>
<dbReference type="PANTHER" id="PTHR18861">
    <property type="entry name" value="ELKS/RAB6-INTERACTING/CAST PROTEIN"/>
    <property type="match status" value="1"/>
</dbReference>
<dbReference type="Gene3D" id="1.10.287.1490">
    <property type="match status" value="1"/>
</dbReference>
<sequence length="978" mass="111747">MYGSARSVGGGSNQGSGRSPRLPRSPRMGHRRTNSTGGSGGGPGGAGGKTLSMENIQSLNAAYATSGPMYLSDNEVAMAADHLPKSGGTVTTMGRQRVTYGSRGGSSGGVAASTPNIATSVPANAVLPAGVMAGDALAFGDHHMASTVPHSLRQARDNTILDLQAQLKEVLRENELLRREVEVKESKLSSSMNSIKTFWSPELKKERALRKDEVSKITVWKEQYRVVQDETQHLQMTVQALQDELRIQRDLNQLLQQDPASQGRDLALTSEPTEENYRRLQGEHERQAKELFLLRKTLEEMELRIDTQKQTLGARDESIKKLLEMLQSKGPSAKASEEDQERTRRLADAEMHRHHLESLLEQREREIGALREELHRRYEGTPESTKTKALQTVIDMKDAKISSMERNLRDMEEELLMLKSNGLLSCEERQEEMKQMEVYRSHTKFMKNKVRDNMKWFFLWSFLTFIFIALYPLFQMEQVKQDLSRKDTELLGLQTKLETLTNQFSDSKQHIEVLKESLTAKEQRAAILQTEVDALRLRLEEKEATLNKKSKQIQEMSEEKGTLNGEIHDLKDMLEVKERKVNVLQKKIENLQEQLRDKEKQMSSLKERVKSLQADTSNTDTALTTLEESLAEKERIIERLKEQRDRDDREKAEELDSSKREMKELKEKLSIVQGDLSDRETSLLDLKEHASSLASSGLKKDSKLKSLEIALEQKREECLKLENQLKRAQTAALEAQANTELAERIANLEQEVARHKEDSGKAQAEVDRLLEILREMENEKNDKDKKISELERQMKDQSKKVASLKHKEQVEKSRNARLMEEARKREDNMSESSQQMEELLGAMEKVKQELESMRAKLASTQQSLCEKEAHLTTLRAERRKHLEEVLEMKQEALLAAISEKDANIALLELSSSKKKKTQDEVALLKREKDRLVQQLKQQTQNRMKLMADNYEDDHLKTTPDQTNHKPSPDQDDEEGIWA</sequence>
<evidence type="ECO:0000256" key="3">
    <source>
        <dbReference type="ARBA" id="ARBA00022553"/>
    </source>
</evidence>
<dbReference type="SUPFAM" id="SSF57997">
    <property type="entry name" value="Tropomyosin"/>
    <property type="match status" value="1"/>
</dbReference>
<evidence type="ECO:0000256" key="4">
    <source>
        <dbReference type="ARBA" id="ARBA00023018"/>
    </source>
</evidence>
<feature type="compositionally biased region" description="Acidic residues" evidence="10">
    <location>
        <begin position="969"/>
        <end position="978"/>
    </location>
</feature>
<keyword evidence="3" id="KW-0597">Phosphoprotein</keyword>
<feature type="compositionally biased region" description="Basic and acidic residues" evidence="10">
    <location>
        <begin position="779"/>
        <end position="828"/>
    </location>
</feature>
<dbReference type="InterPro" id="IPR019323">
    <property type="entry name" value="ELKS/CAST"/>
</dbReference>
<feature type="region of interest" description="Disordered" evidence="10">
    <location>
        <begin position="937"/>
        <end position="978"/>
    </location>
</feature>
<organism evidence="12 13">
    <name type="scientific">Myripristis murdjan</name>
    <name type="common">pinecone soldierfish</name>
    <dbReference type="NCBI Taxonomy" id="586833"/>
    <lineage>
        <taxon>Eukaryota</taxon>
        <taxon>Metazoa</taxon>
        <taxon>Chordata</taxon>
        <taxon>Craniata</taxon>
        <taxon>Vertebrata</taxon>
        <taxon>Euteleostomi</taxon>
        <taxon>Actinopterygii</taxon>
        <taxon>Neopterygii</taxon>
        <taxon>Teleostei</taxon>
        <taxon>Neoteleostei</taxon>
        <taxon>Acanthomorphata</taxon>
        <taxon>Holocentriformes</taxon>
        <taxon>Holocentridae</taxon>
        <taxon>Myripristis</taxon>
    </lineage>
</organism>
<protein>
    <submittedName>
        <fullName evidence="12">ELKS/RAB6-interacting/CAST family member 1a</fullName>
    </submittedName>
</protein>
<feature type="region of interest" description="Disordered" evidence="10">
    <location>
        <begin position="1"/>
        <end position="51"/>
    </location>
</feature>